<dbReference type="Gene3D" id="3.40.50.720">
    <property type="entry name" value="NAD(P)-binding Rossmann-like Domain"/>
    <property type="match status" value="1"/>
</dbReference>
<protein>
    <recommendedName>
        <fullName evidence="7">Quinate repressor protein</fullName>
    </recommendedName>
</protein>
<dbReference type="InterPro" id="IPR013708">
    <property type="entry name" value="Shikimate_DH-bd_N"/>
</dbReference>
<dbReference type="InterPro" id="IPR001381">
    <property type="entry name" value="DHquinase_I"/>
</dbReference>
<dbReference type="InterPro" id="IPR013785">
    <property type="entry name" value="Aldolase_TIM"/>
</dbReference>
<evidence type="ECO:0000313" key="5">
    <source>
        <dbReference type="EMBL" id="KAL2830278.1"/>
    </source>
</evidence>
<evidence type="ECO:0000259" key="4">
    <source>
        <dbReference type="Pfam" id="PF18317"/>
    </source>
</evidence>
<dbReference type="PANTHER" id="PTHR21089">
    <property type="entry name" value="SHIKIMATE DEHYDROGENASE"/>
    <property type="match status" value="1"/>
</dbReference>
<dbReference type="InterPro" id="IPR013022">
    <property type="entry name" value="Xyl_isomerase-like_TIM-brl"/>
</dbReference>
<dbReference type="InterPro" id="IPR006151">
    <property type="entry name" value="Shikm_DH/Glu-tRNA_Rdtase"/>
</dbReference>
<comment type="caution">
    <text evidence="5">The sequence shown here is derived from an EMBL/GenBank/DDBJ whole genome shotgun (WGS) entry which is preliminary data.</text>
</comment>
<dbReference type="Pfam" id="PF01487">
    <property type="entry name" value="DHquinase_I"/>
    <property type="match status" value="1"/>
</dbReference>
<dbReference type="Pfam" id="PF01261">
    <property type="entry name" value="AP_endonuc_2"/>
    <property type="match status" value="1"/>
</dbReference>
<dbReference type="EMBL" id="JBFXLS010000013">
    <property type="protein sequence ID" value="KAL2830278.1"/>
    <property type="molecule type" value="Genomic_DNA"/>
</dbReference>
<evidence type="ECO:0000259" key="1">
    <source>
        <dbReference type="Pfam" id="PF01261"/>
    </source>
</evidence>
<accession>A0ABR4ITX4</accession>
<keyword evidence="6" id="KW-1185">Reference proteome</keyword>
<dbReference type="InterPro" id="IPR022893">
    <property type="entry name" value="Shikimate_DH_fam"/>
</dbReference>
<name>A0ABR4ITX4_9EURO</name>
<dbReference type="Pfam" id="PF01488">
    <property type="entry name" value="Shikimate_DH"/>
    <property type="match status" value="1"/>
</dbReference>
<dbReference type="InterPro" id="IPR036237">
    <property type="entry name" value="Xyl_isomerase-like_sf"/>
</dbReference>
<gene>
    <name evidence="5" type="ORF">BDW59DRAFT_178016</name>
</gene>
<dbReference type="InterPro" id="IPR041121">
    <property type="entry name" value="SDH_C"/>
</dbReference>
<feature type="domain" description="Quinate/shikimate 5-dehydrogenase/glutamyl-tRNA reductase" evidence="2">
    <location>
        <begin position="527"/>
        <end position="574"/>
    </location>
</feature>
<dbReference type="SUPFAM" id="SSF53223">
    <property type="entry name" value="Aminoacid dehydrogenase-like, N-terminal domain"/>
    <property type="match status" value="1"/>
</dbReference>
<evidence type="ECO:0000259" key="2">
    <source>
        <dbReference type="Pfam" id="PF01488"/>
    </source>
</evidence>
<dbReference type="InterPro" id="IPR036291">
    <property type="entry name" value="NAD(P)-bd_dom_sf"/>
</dbReference>
<dbReference type="SUPFAM" id="SSF51735">
    <property type="entry name" value="NAD(P)-binding Rossmann-fold domains"/>
    <property type="match status" value="1"/>
</dbReference>
<dbReference type="PANTHER" id="PTHR21089:SF1">
    <property type="entry name" value="BIFUNCTIONAL 3-DEHYDROQUINATE DEHYDRATASE_SHIKIMATE DEHYDROGENASE, CHLOROPLASTIC"/>
    <property type="match status" value="1"/>
</dbReference>
<sequence length="1041" mass="116695">MGNVREVSFASPEYQVEDYGHLVDRLGSITLGIIASVSLRRRFVDFDSYIATHGLAQYRKVEEELSQDLLRKYRTGSVIVGLGGVASRQQQVLLQHFARDHPVVYVRRAEADLRQFVTASQDKFDRFYRVGNVFFESCSNFELFNITHGDARLPERQLPSSLKLKETERLFCARSLLSSDAFSPSHTLALQVPVLWLDSTEKFEELDAGADVISLVMDLDTIAIDDLQGRMARYIATIRMHTRLPIVVDVGFSTHTDPDFYTKVLDLLPRLASDAITCSMDRDIEVIRRLNATKGHTKRNQFPEVYTLPIKAQELGFESIRMTGESISSEDSLSWIALRQSLIPKSNISIIMYNTGILGRTSVCLNPVLSPVVLPESGCIGVTVPEVQKALTACFLSPRKLFTIVGQLVEHSLSPVMHNAAFATCGLPHVYRTLAAGTLSHIQPLLDDENHGGIAVSLPYKTAILPFLDEISRDARDINAVNTVVLERRYQSDGSEVTPRRGYNTDYIGVRNCIRKHLSPANAIRDGTTALVIGAGGMARAAIYACYKLGIRRICIYNRTSENATRLADYYREWAATKHDTNFQLQVLKCVSDPWPADFSLPTIVVSCLPGQEIGSEVLIELQISDPWLRSKTGGVFLEVAYGPVKQPLLEQMLQRTSRGWVIVDGLTLLVEQGIAQYELFTGRPALVHVMRRVIHEDAVKDGFFHLQIITFQSKMTYQPAIMSASLGRAWVHDLPHKITQAARAGFKGIEIFYEDLNYAARKLSNSSTPSPDRLLQAADHIHSLCTSNGLAIIGLQPFLFDEGLKDRDQHAALIAKMRLWLRLVKRLRTDTIQIPANFLPADQLTGDLDVIVQDLQEMADMGAAENPGVRFAYENLCWSTHVDSVERLWEVVRRVDRPNFGVYPASITGKTPNADADLKKTIEWMVREIDVAKVFYIQVVDAEKMASPLVDGHPFHVDGQPARMSWSRMARTFIYEEERGAYLPVAEVARAIISGLGYRGFVSMELFSRTMAEEGENVPVDHAKRGITAWKKLQERLQLE</sequence>
<feature type="domain" description="Xylose isomerase-like TIM barrel" evidence="1">
    <location>
        <begin position="740"/>
        <end position="1016"/>
    </location>
</feature>
<dbReference type="Pfam" id="PF18317">
    <property type="entry name" value="SDH_C"/>
    <property type="match status" value="1"/>
</dbReference>
<dbReference type="Proteomes" id="UP001610335">
    <property type="component" value="Unassembled WGS sequence"/>
</dbReference>
<feature type="domain" description="SDH C-terminal" evidence="4">
    <location>
        <begin position="666"/>
        <end position="695"/>
    </location>
</feature>
<dbReference type="CDD" id="cd01065">
    <property type="entry name" value="NAD_bind_Shikimate_DH"/>
    <property type="match status" value="1"/>
</dbReference>
<reference evidence="5 6" key="1">
    <citation type="submission" date="2024-07" db="EMBL/GenBank/DDBJ databases">
        <title>Section-level genome sequencing and comparative genomics of Aspergillus sections Usti and Cavernicolus.</title>
        <authorList>
            <consortium name="Lawrence Berkeley National Laboratory"/>
            <person name="Nybo J.L."/>
            <person name="Vesth T.C."/>
            <person name="Theobald S."/>
            <person name="Frisvad J.C."/>
            <person name="Larsen T.O."/>
            <person name="Kjaerboelling I."/>
            <person name="Rothschild-Mancinelli K."/>
            <person name="Lyhne E.K."/>
            <person name="Kogle M.E."/>
            <person name="Barry K."/>
            <person name="Clum A."/>
            <person name="Na H."/>
            <person name="Ledsgaard L."/>
            <person name="Lin J."/>
            <person name="Lipzen A."/>
            <person name="Kuo A."/>
            <person name="Riley R."/>
            <person name="Mondo S."/>
            <person name="LaButti K."/>
            <person name="Haridas S."/>
            <person name="Pangalinan J."/>
            <person name="Salamov A.A."/>
            <person name="Simmons B.A."/>
            <person name="Magnuson J.K."/>
            <person name="Chen J."/>
            <person name="Drula E."/>
            <person name="Henrissat B."/>
            <person name="Wiebenga A."/>
            <person name="Lubbers R.J."/>
            <person name="Gomes A.C."/>
            <person name="Makela M.R."/>
            <person name="Stajich J."/>
            <person name="Grigoriev I.V."/>
            <person name="Mortensen U.H."/>
            <person name="De vries R.P."/>
            <person name="Baker S.E."/>
            <person name="Andersen M.R."/>
        </authorList>
    </citation>
    <scope>NUCLEOTIDE SEQUENCE [LARGE SCALE GENOMIC DNA]</scope>
    <source>
        <strain evidence="5 6">CBS 600.67</strain>
    </source>
</reference>
<dbReference type="Gene3D" id="3.20.20.150">
    <property type="entry name" value="Divalent-metal-dependent TIM barrel enzymes"/>
    <property type="match status" value="1"/>
</dbReference>
<dbReference type="SUPFAM" id="SSF51658">
    <property type="entry name" value="Xylose isomerase-like"/>
    <property type="match status" value="1"/>
</dbReference>
<proteinExistence type="predicted"/>
<dbReference type="Gene3D" id="3.20.20.70">
    <property type="entry name" value="Aldolase class I"/>
    <property type="match status" value="1"/>
</dbReference>
<dbReference type="InterPro" id="IPR046346">
    <property type="entry name" value="Aminoacid_DH-like_N_sf"/>
</dbReference>
<dbReference type="Pfam" id="PF08501">
    <property type="entry name" value="Shikimate_dh_N"/>
    <property type="match status" value="1"/>
</dbReference>
<evidence type="ECO:0008006" key="7">
    <source>
        <dbReference type="Google" id="ProtNLM"/>
    </source>
</evidence>
<feature type="domain" description="Shikimate dehydrogenase substrate binding N-terminal" evidence="3">
    <location>
        <begin position="404"/>
        <end position="484"/>
    </location>
</feature>
<evidence type="ECO:0000259" key="3">
    <source>
        <dbReference type="Pfam" id="PF08501"/>
    </source>
</evidence>
<organism evidence="5 6">
    <name type="scientific">Aspergillus cavernicola</name>
    <dbReference type="NCBI Taxonomy" id="176166"/>
    <lineage>
        <taxon>Eukaryota</taxon>
        <taxon>Fungi</taxon>
        <taxon>Dikarya</taxon>
        <taxon>Ascomycota</taxon>
        <taxon>Pezizomycotina</taxon>
        <taxon>Eurotiomycetes</taxon>
        <taxon>Eurotiomycetidae</taxon>
        <taxon>Eurotiales</taxon>
        <taxon>Aspergillaceae</taxon>
        <taxon>Aspergillus</taxon>
        <taxon>Aspergillus subgen. Nidulantes</taxon>
    </lineage>
</organism>
<evidence type="ECO:0000313" key="6">
    <source>
        <dbReference type="Proteomes" id="UP001610335"/>
    </source>
</evidence>
<dbReference type="Gene3D" id="3.40.50.10860">
    <property type="entry name" value="Leucine Dehydrogenase, chain A, domain 1"/>
    <property type="match status" value="1"/>
</dbReference>